<dbReference type="PANTHER" id="PTHR47014:SF1">
    <property type="entry name" value="PLECKSTRIN HOMOLOGY DOMAIN-CONTAINING FAMILY S MEMBER 1"/>
    <property type="match status" value="1"/>
</dbReference>
<feature type="compositionally biased region" description="Basic and acidic residues" evidence="1">
    <location>
        <begin position="370"/>
        <end position="383"/>
    </location>
</feature>
<dbReference type="InParanoid" id="A0A7M7HGA3"/>
<feature type="region of interest" description="Disordered" evidence="1">
    <location>
        <begin position="72"/>
        <end position="137"/>
    </location>
</feature>
<reference evidence="2" key="2">
    <citation type="submission" date="2021-01" db="UniProtKB">
        <authorList>
            <consortium name="EnsemblMetazoa"/>
        </authorList>
    </citation>
    <scope>IDENTIFICATION</scope>
</reference>
<dbReference type="KEGG" id="spu:100890784"/>
<evidence type="ECO:0000313" key="3">
    <source>
        <dbReference type="Proteomes" id="UP000007110"/>
    </source>
</evidence>
<dbReference type="GeneID" id="100890784"/>
<sequence>MHYTANIKIHSLEMMIGKSRKPQNIFIIVHGSMPRYFKPSNGPHRLIRSNPVEMMNWVQGFQKVANAIARRASLTPSPRSSSEDDTKVTSRSNKPKRPDQDSGIDITPITPRASDMSTDQPEKGAENSTPEEDTPVNILPEAIEMDIPEEDSDDDVGATATGGGGGGGGDVDDHDGPCRRSRMVLTNDRYEEQFVSSKSSIISKSTFKNSKSLFEPIQEKGPKPEPKPRTLKTVEEIRNNIVTMRLSTWPNRPESGEGDQAKDPDYQKVVVKTQRQLSEPEVVDIEPDGSPNTRPKRNPSVAKWKTMDLAKNLEKVLGDKLPIGTHSRRSVQERRMKQSRPITEKRLSNEDDEDEGGDEASYEDPENEPPYDRLSKFRRDKNLTDGAGIDQDDDEKVNEEDKRSSGESLPDIDRKRLYTDPSQIRRRPLPHPNQETDWKDVGNMVYEQSCRSCKVSVPKSDVKNALVLVKVQDELMIAGWKNDVSHKLHGKFHVGDVILQVNEIMVDENGPEFVLALINSSAKNEIPFVIKRLPYASIKELNKTAEQTSWGLETHKNEIKGVSGPALDGGITPKTSAVLSSKQCEWVVTELAHQRIPSVKCSQDEVKQRLEDLSSETNLVLIIQPRDLISELREGLKRTKHSSEYYV</sequence>
<feature type="compositionally biased region" description="Basic and acidic residues" evidence="1">
    <location>
        <begin position="399"/>
        <end position="418"/>
    </location>
</feature>
<dbReference type="InterPro" id="IPR042986">
    <property type="entry name" value="PLEKHS1"/>
</dbReference>
<name>A0A7M7HGA3_STRPU</name>
<feature type="compositionally biased region" description="Acidic residues" evidence="1">
    <location>
        <begin position="350"/>
        <end position="369"/>
    </location>
</feature>
<dbReference type="RefSeq" id="XP_011665680.2">
    <property type="nucleotide sequence ID" value="XM_011667378.2"/>
</dbReference>
<organism evidence="2 3">
    <name type="scientific">Strongylocentrotus purpuratus</name>
    <name type="common">Purple sea urchin</name>
    <dbReference type="NCBI Taxonomy" id="7668"/>
    <lineage>
        <taxon>Eukaryota</taxon>
        <taxon>Metazoa</taxon>
        <taxon>Echinodermata</taxon>
        <taxon>Eleutherozoa</taxon>
        <taxon>Echinozoa</taxon>
        <taxon>Echinoidea</taxon>
        <taxon>Euechinoidea</taxon>
        <taxon>Echinacea</taxon>
        <taxon>Camarodonta</taxon>
        <taxon>Echinidea</taxon>
        <taxon>Strongylocentrotidae</taxon>
        <taxon>Strongylocentrotus</taxon>
    </lineage>
</organism>
<feature type="compositionally biased region" description="Basic and acidic residues" evidence="1">
    <location>
        <begin position="217"/>
        <end position="232"/>
    </location>
</feature>
<evidence type="ECO:0000256" key="1">
    <source>
        <dbReference type="SAM" id="MobiDB-lite"/>
    </source>
</evidence>
<accession>A0A7M7HGA3</accession>
<dbReference type="OrthoDB" id="6126662at2759"/>
<dbReference type="Proteomes" id="UP000007110">
    <property type="component" value="Unassembled WGS sequence"/>
</dbReference>
<evidence type="ECO:0000313" key="2">
    <source>
        <dbReference type="EnsemblMetazoa" id="XP_011665680"/>
    </source>
</evidence>
<protein>
    <submittedName>
        <fullName evidence="2">Uncharacterized protein</fullName>
    </submittedName>
</protein>
<dbReference type="AlphaFoldDB" id="A0A7M7HGA3"/>
<feature type="region of interest" description="Disordered" evidence="1">
    <location>
        <begin position="245"/>
        <end position="436"/>
    </location>
</feature>
<feature type="compositionally biased region" description="Basic and acidic residues" evidence="1">
    <location>
        <begin position="330"/>
        <end position="349"/>
    </location>
</feature>
<proteinExistence type="predicted"/>
<feature type="compositionally biased region" description="Basic and acidic residues" evidence="1">
    <location>
        <begin position="305"/>
        <end position="318"/>
    </location>
</feature>
<dbReference type="EnsemblMetazoa" id="XM_011667378">
    <property type="protein sequence ID" value="XP_011665680"/>
    <property type="gene ID" value="LOC100890784"/>
</dbReference>
<reference evidence="3" key="1">
    <citation type="submission" date="2015-02" db="EMBL/GenBank/DDBJ databases">
        <title>Genome sequencing for Strongylocentrotus purpuratus.</title>
        <authorList>
            <person name="Murali S."/>
            <person name="Liu Y."/>
            <person name="Vee V."/>
            <person name="English A."/>
            <person name="Wang M."/>
            <person name="Skinner E."/>
            <person name="Han Y."/>
            <person name="Muzny D.M."/>
            <person name="Worley K.C."/>
            <person name="Gibbs R.A."/>
        </authorList>
    </citation>
    <scope>NUCLEOTIDE SEQUENCE</scope>
</reference>
<feature type="region of interest" description="Disordered" evidence="1">
    <location>
        <begin position="212"/>
        <end position="232"/>
    </location>
</feature>
<feature type="region of interest" description="Disordered" evidence="1">
    <location>
        <begin position="149"/>
        <end position="180"/>
    </location>
</feature>
<keyword evidence="3" id="KW-1185">Reference proteome</keyword>
<dbReference type="PANTHER" id="PTHR47014">
    <property type="entry name" value="PLECKSTRIN HOMOLOGY DOMAIN-CONTAINING FAMILY S MEMBER 1"/>
    <property type="match status" value="1"/>
</dbReference>
<feature type="compositionally biased region" description="Gly residues" evidence="1">
    <location>
        <begin position="160"/>
        <end position="169"/>
    </location>
</feature>